<accession>A0ACC0U0P8</accession>
<gene>
    <name evidence="1" type="ORF">F5148DRAFT_1369727</name>
</gene>
<proteinExistence type="predicted"/>
<dbReference type="EMBL" id="JAGFNK010000236">
    <property type="protein sequence ID" value="KAI9456415.1"/>
    <property type="molecule type" value="Genomic_DNA"/>
</dbReference>
<keyword evidence="2" id="KW-1185">Reference proteome</keyword>
<evidence type="ECO:0000313" key="1">
    <source>
        <dbReference type="EMBL" id="KAI9456415.1"/>
    </source>
</evidence>
<evidence type="ECO:0000313" key="2">
    <source>
        <dbReference type="Proteomes" id="UP001207468"/>
    </source>
</evidence>
<protein>
    <submittedName>
        <fullName evidence="1">Uncharacterized protein</fullName>
    </submittedName>
</protein>
<name>A0ACC0U0P8_9AGAM</name>
<sequence>MRRSCWIVFLPVLPQLAFAYTYPNCLGGWEWSYNTLGQNPCAVFAFLAGQGDNLGVPAISCDFVYNSPGADGGNLTAQCNTITYSLLSACGACQGCEWITWSQWTLGCPAISPDGTYSFSISNGTRVPHWAYLPVMKADKWNVTLAKSAGDSPEATPTPVSSFQPSSTSSVISRSLPSSSSSNQDKPHANHGHIAGAIVGGVISSVLLIAVIFWYFRRRFRLTQSSRSPLVGSVAPIAEVADLPDPDTSTPMGMYYDPSDPSTFPPPVIMPQKSVIEATPGNNSGRNPESVGTRDRTQYNGLPLV</sequence>
<comment type="caution">
    <text evidence="1">The sequence shown here is derived from an EMBL/GenBank/DDBJ whole genome shotgun (WGS) entry which is preliminary data.</text>
</comment>
<organism evidence="1 2">
    <name type="scientific">Russula earlei</name>
    <dbReference type="NCBI Taxonomy" id="71964"/>
    <lineage>
        <taxon>Eukaryota</taxon>
        <taxon>Fungi</taxon>
        <taxon>Dikarya</taxon>
        <taxon>Basidiomycota</taxon>
        <taxon>Agaricomycotina</taxon>
        <taxon>Agaricomycetes</taxon>
        <taxon>Russulales</taxon>
        <taxon>Russulaceae</taxon>
        <taxon>Russula</taxon>
    </lineage>
</organism>
<dbReference type="Proteomes" id="UP001207468">
    <property type="component" value="Unassembled WGS sequence"/>
</dbReference>
<reference evidence="1" key="1">
    <citation type="submission" date="2021-03" db="EMBL/GenBank/DDBJ databases">
        <title>Evolutionary priming and transition to the ectomycorrhizal habit in an iconic lineage of mushroom-forming fungi: is preadaptation a requirement?</title>
        <authorList>
            <consortium name="DOE Joint Genome Institute"/>
            <person name="Looney B.P."/>
            <person name="Miyauchi S."/>
            <person name="Morin E."/>
            <person name="Drula E."/>
            <person name="Courty P.E."/>
            <person name="Chicoki N."/>
            <person name="Fauchery L."/>
            <person name="Kohler A."/>
            <person name="Kuo A."/>
            <person name="LaButti K."/>
            <person name="Pangilinan J."/>
            <person name="Lipzen A."/>
            <person name="Riley R."/>
            <person name="Andreopoulos W."/>
            <person name="He G."/>
            <person name="Johnson J."/>
            <person name="Barry K.W."/>
            <person name="Grigoriev I.V."/>
            <person name="Nagy L."/>
            <person name="Hibbett D."/>
            <person name="Henrissat B."/>
            <person name="Matheny P.B."/>
            <person name="Labbe J."/>
            <person name="Martin A.F."/>
        </authorList>
    </citation>
    <scope>NUCLEOTIDE SEQUENCE</scope>
    <source>
        <strain evidence="1">BPL698</strain>
    </source>
</reference>